<dbReference type="HOGENOM" id="CLU_111152_1_1_11"/>
<accession>Q2J8U6</accession>
<dbReference type="EMBL" id="CP000249">
    <property type="protein sequence ID" value="ABD12296.1"/>
    <property type="molecule type" value="Genomic_DNA"/>
</dbReference>
<reference evidence="2 3" key="1">
    <citation type="journal article" date="2007" name="Genome Res.">
        <title>Genome characteristics of facultatively symbiotic Frankia sp. strains reflect host range and host plant biogeography.</title>
        <authorList>
            <person name="Normand P."/>
            <person name="Lapierre P."/>
            <person name="Tisa L.S."/>
            <person name="Gogarten J.P."/>
            <person name="Alloisio N."/>
            <person name="Bagnarol E."/>
            <person name="Bassi C.A."/>
            <person name="Berry A.M."/>
            <person name="Bickhart D.M."/>
            <person name="Choisne N."/>
            <person name="Couloux A."/>
            <person name="Cournoyer B."/>
            <person name="Cruveiller S."/>
            <person name="Daubin V."/>
            <person name="Demange N."/>
            <person name="Francino M.P."/>
            <person name="Goltsman E."/>
            <person name="Huang Y."/>
            <person name="Kopp O.R."/>
            <person name="Labarre L."/>
            <person name="Lapidus A."/>
            <person name="Lavire C."/>
            <person name="Marechal J."/>
            <person name="Martinez M."/>
            <person name="Mastronunzio J.E."/>
            <person name="Mullin B.C."/>
            <person name="Niemann J."/>
            <person name="Pujic P."/>
            <person name="Rawnsley T."/>
            <person name="Rouy Z."/>
            <person name="Schenowitz C."/>
            <person name="Sellstedt A."/>
            <person name="Tavares F."/>
            <person name="Tomkins J.P."/>
            <person name="Vallenet D."/>
            <person name="Valverde C."/>
            <person name="Wall L.G."/>
            <person name="Wang Y."/>
            <person name="Medigue C."/>
            <person name="Benson D.R."/>
        </authorList>
    </citation>
    <scope>NUCLEOTIDE SEQUENCE [LARGE SCALE GENOMIC DNA]</scope>
    <source>
        <strain evidence="3">DSM 45818 / CECT 9043 / CcI3</strain>
    </source>
</reference>
<dbReference type="Proteomes" id="UP000001937">
    <property type="component" value="Chromosome"/>
</dbReference>
<dbReference type="InterPro" id="IPR013901">
    <property type="entry name" value="Anthrone_oxy"/>
</dbReference>
<organism evidence="2 3">
    <name type="scientific">Frankia casuarinae (strain DSM 45818 / CECT 9043 / HFP020203 / CcI3)</name>
    <dbReference type="NCBI Taxonomy" id="106370"/>
    <lineage>
        <taxon>Bacteria</taxon>
        <taxon>Bacillati</taxon>
        <taxon>Actinomycetota</taxon>
        <taxon>Actinomycetes</taxon>
        <taxon>Frankiales</taxon>
        <taxon>Frankiaceae</taxon>
        <taxon>Frankia</taxon>
    </lineage>
</organism>
<dbReference type="RefSeq" id="WP_011437325.1">
    <property type="nucleotide sequence ID" value="NC_007777.1"/>
</dbReference>
<dbReference type="eggNOG" id="ENOG5033DEX">
    <property type="taxonomic scope" value="Bacteria"/>
</dbReference>
<keyword evidence="3" id="KW-1185">Reference proteome</keyword>
<dbReference type="KEGG" id="fra:Francci3_2938"/>
<evidence type="ECO:0008006" key="4">
    <source>
        <dbReference type="Google" id="ProtNLM"/>
    </source>
</evidence>
<feature type="transmembrane region" description="Helical" evidence="1">
    <location>
        <begin position="62"/>
        <end position="95"/>
    </location>
</feature>
<gene>
    <name evidence="2" type="ordered locus">Francci3_2938</name>
</gene>
<feature type="transmembrane region" description="Helical" evidence="1">
    <location>
        <begin position="130"/>
        <end position="150"/>
    </location>
</feature>
<sequence length="154" mass="16271">MVSALVVISLVLTGLVAGTLTVGLVAVRPAMHSLPPTPYVMVKQAFDISYPRMMKLLQITNLIATIALAVAAGVTGATACAVLAGIVAACVLTNILVTVRGDLPINNAMATWRPESPPADWREQRARWDFFNSIRTTAAVIALVLLALAATTQY</sequence>
<dbReference type="AlphaFoldDB" id="Q2J8U6"/>
<keyword evidence="1" id="KW-0812">Transmembrane</keyword>
<dbReference type="OrthoDB" id="4412667at2"/>
<proteinExistence type="predicted"/>
<feature type="transmembrane region" description="Helical" evidence="1">
    <location>
        <begin position="6"/>
        <end position="27"/>
    </location>
</feature>
<evidence type="ECO:0000313" key="2">
    <source>
        <dbReference type="EMBL" id="ABD12296.1"/>
    </source>
</evidence>
<keyword evidence="1" id="KW-1133">Transmembrane helix</keyword>
<protein>
    <recommendedName>
        <fullName evidence="4">DUF1772 domain-containing protein</fullName>
    </recommendedName>
</protein>
<dbReference type="Pfam" id="PF08592">
    <property type="entry name" value="Anthrone_oxy"/>
    <property type="match status" value="1"/>
</dbReference>
<keyword evidence="1" id="KW-0472">Membrane</keyword>
<name>Q2J8U6_FRACC</name>
<evidence type="ECO:0000313" key="3">
    <source>
        <dbReference type="Proteomes" id="UP000001937"/>
    </source>
</evidence>
<evidence type="ECO:0000256" key="1">
    <source>
        <dbReference type="SAM" id="Phobius"/>
    </source>
</evidence>